<gene>
    <name evidence="1" type="ORF">FA95DRAFT_1679864</name>
</gene>
<evidence type="ECO:0000313" key="2">
    <source>
        <dbReference type="Proteomes" id="UP000814033"/>
    </source>
</evidence>
<comment type="caution">
    <text evidence="1">The sequence shown here is derived from an EMBL/GenBank/DDBJ whole genome shotgun (WGS) entry which is preliminary data.</text>
</comment>
<sequence>MAMPSWYPRVFSDRAQKAMNNKASAQITKLASEGSLLALHVLVSTRPRQRADLLPTYCSFLQHSERPDPHLLDAQDGEAHDAVDRACYCIMGVRQVLDAMAQLPRARDTLRTLTPLTAAWTGLYQWMVYIYALHRADATLPPITNICINTILCALTRDEMKDQVTHTPGIVAFTASVWMHGELTPDLPSAAPVWCLATILNSLPPPAEREVRTAAAPRDVAARLTRHLRIAAKMLPAATDHAAAYLQLLCGMGRADPEMRAALCAEGIMRTLTKALVRVSTRDLCRGRAAITQAELVKLPHVGLSLVTRFIEAGSGVDAVRDCVRAGILTACLNFGADLHALPTRVQTTALIQTLLSDILLRYVLFRSVTEAVCQSMRALQSTHPEAHFADAQLQQRWEFLGVLARSLECGIEQLESQASRSRATCANCLVNGRKASFKRCSRCHSFSYCSIQCQKAAWDEKHKAECSEYSRHYPAPILRNSDASFQKARVAFDARTYLPELRNYAAHRFSNIPLCSLAVYLDYTKALEPECALGNLFVNNGERRAHPMEHEGSDYRASTTIRYKIQLGEYEEIWTLKVASLWSEDEVGGDIPEQGDSELDIRNALDDVAERVSHIVVRTHTGSLSS</sequence>
<accession>A0ACB8RQ45</accession>
<reference evidence="1" key="1">
    <citation type="submission" date="2021-02" db="EMBL/GenBank/DDBJ databases">
        <authorList>
            <consortium name="DOE Joint Genome Institute"/>
            <person name="Ahrendt S."/>
            <person name="Looney B.P."/>
            <person name="Miyauchi S."/>
            <person name="Morin E."/>
            <person name="Drula E."/>
            <person name="Courty P.E."/>
            <person name="Chicoki N."/>
            <person name="Fauchery L."/>
            <person name="Kohler A."/>
            <person name="Kuo A."/>
            <person name="Labutti K."/>
            <person name="Pangilinan J."/>
            <person name="Lipzen A."/>
            <person name="Riley R."/>
            <person name="Andreopoulos W."/>
            <person name="He G."/>
            <person name="Johnson J."/>
            <person name="Barry K.W."/>
            <person name="Grigoriev I.V."/>
            <person name="Nagy L."/>
            <person name="Hibbett D."/>
            <person name="Henrissat B."/>
            <person name="Matheny P.B."/>
            <person name="Labbe J."/>
            <person name="Martin F."/>
        </authorList>
    </citation>
    <scope>NUCLEOTIDE SEQUENCE</scope>
    <source>
        <strain evidence="1">FP105234-sp</strain>
    </source>
</reference>
<proteinExistence type="predicted"/>
<organism evidence="1 2">
    <name type="scientific">Auriscalpium vulgare</name>
    <dbReference type="NCBI Taxonomy" id="40419"/>
    <lineage>
        <taxon>Eukaryota</taxon>
        <taxon>Fungi</taxon>
        <taxon>Dikarya</taxon>
        <taxon>Basidiomycota</taxon>
        <taxon>Agaricomycotina</taxon>
        <taxon>Agaricomycetes</taxon>
        <taxon>Russulales</taxon>
        <taxon>Auriscalpiaceae</taxon>
        <taxon>Auriscalpium</taxon>
    </lineage>
</organism>
<reference evidence="1" key="2">
    <citation type="journal article" date="2022" name="New Phytol.">
        <title>Evolutionary transition to the ectomycorrhizal habit in the genomes of a hyperdiverse lineage of mushroom-forming fungi.</title>
        <authorList>
            <person name="Looney B."/>
            <person name="Miyauchi S."/>
            <person name="Morin E."/>
            <person name="Drula E."/>
            <person name="Courty P.E."/>
            <person name="Kohler A."/>
            <person name="Kuo A."/>
            <person name="LaButti K."/>
            <person name="Pangilinan J."/>
            <person name="Lipzen A."/>
            <person name="Riley R."/>
            <person name="Andreopoulos W."/>
            <person name="He G."/>
            <person name="Johnson J."/>
            <person name="Nolan M."/>
            <person name="Tritt A."/>
            <person name="Barry K.W."/>
            <person name="Grigoriev I.V."/>
            <person name="Nagy L.G."/>
            <person name="Hibbett D."/>
            <person name="Henrissat B."/>
            <person name="Matheny P.B."/>
            <person name="Labbe J."/>
            <person name="Martin F.M."/>
        </authorList>
    </citation>
    <scope>NUCLEOTIDE SEQUENCE</scope>
    <source>
        <strain evidence="1">FP105234-sp</strain>
    </source>
</reference>
<name>A0ACB8RQ45_9AGAM</name>
<protein>
    <submittedName>
        <fullName evidence="1">Uncharacterized protein</fullName>
    </submittedName>
</protein>
<keyword evidence="2" id="KW-1185">Reference proteome</keyword>
<dbReference type="EMBL" id="MU275929">
    <property type="protein sequence ID" value="KAI0046279.1"/>
    <property type="molecule type" value="Genomic_DNA"/>
</dbReference>
<dbReference type="Proteomes" id="UP000814033">
    <property type="component" value="Unassembled WGS sequence"/>
</dbReference>
<evidence type="ECO:0000313" key="1">
    <source>
        <dbReference type="EMBL" id="KAI0046279.1"/>
    </source>
</evidence>